<keyword evidence="2" id="KW-1185">Reference proteome</keyword>
<evidence type="ECO:0000313" key="1">
    <source>
        <dbReference type="EMBL" id="KAG9468138.1"/>
    </source>
</evidence>
<dbReference type="AlphaFoldDB" id="A0A8J6JLR5"/>
<dbReference type="EMBL" id="WNTK01001035">
    <property type="protein sequence ID" value="KAG9468138.1"/>
    <property type="molecule type" value="Genomic_DNA"/>
</dbReference>
<comment type="caution">
    <text evidence="1">The sequence shown here is derived from an EMBL/GenBank/DDBJ whole genome shotgun (WGS) entry which is preliminary data.</text>
</comment>
<sequence length="83" mass="9348">MNRTACGGRGKLHLSLSRAIRAHRKLQAASFWGYCACATVHWYQHSSSKYKDSPSLLTWLLIPYPYLSHTGSWICNGFDSKGT</sequence>
<dbReference type="Proteomes" id="UP000770717">
    <property type="component" value="Unassembled WGS sequence"/>
</dbReference>
<organism evidence="1 2">
    <name type="scientific">Eleutherodactylus coqui</name>
    <name type="common">Puerto Rican coqui</name>
    <dbReference type="NCBI Taxonomy" id="57060"/>
    <lineage>
        <taxon>Eukaryota</taxon>
        <taxon>Metazoa</taxon>
        <taxon>Chordata</taxon>
        <taxon>Craniata</taxon>
        <taxon>Vertebrata</taxon>
        <taxon>Euteleostomi</taxon>
        <taxon>Amphibia</taxon>
        <taxon>Batrachia</taxon>
        <taxon>Anura</taxon>
        <taxon>Neobatrachia</taxon>
        <taxon>Hyloidea</taxon>
        <taxon>Eleutherodactylidae</taxon>
        <taxon>Eleutherodactylinae</taxon>
        <taxon>Eleutherodactylus</taxon>
        <taxon>Eleutherodactylus</taxon>
    </lineage>
</organism>
<name>A0A8J6JLR5_ELECQ</name>
<protein>
    <submittedName>
        <fullName evidence="1">Uncharacterized protein</fullName>
    </submittedName>
</protein>
<reference evidence="1" key="1">
    <citation type="thesis" date="2020" institute="ProQuest LLC" country="789 East Eisenhower Parkway, Ann Arbor, MI, USA">
        <title>Comparative Genomics and Chromosome Evolution.</title>
        <authorList>
            <person name="Mudd A.B."/>
        </authorList>
    </citation>
    <scope>NUCLEOTIDE SEQUENCE</scope>
    <source>
        <strain evidence="1">HN-11 Male</strain>
        <tissue evidence="1">Kidney and liver</tissue>
    </source>
</reference>
<proteinExistence type="predicted"/>
<evidence type="ECO:0000313" key="2">
    <source>
        <dbReference type="Proteomes" id="UP000770717"/>
    </source>
</evidence>
<accession>A0A8J6JLR5</accession>
<gene>
    <name evidence="1" type="ORF">GDO78_013695</name>
</gene>